<organism evidence="2 3">
    <name type="scientific">Xylaria hypoxylon</name>
    <dbReference type="NCBI Taxonomy" id="37992"/>
    <lineage>
        <taxon>Eukaryota</taxon>
        <taxon>Fungi</taxon>
        <taxon>Dikarya</taxon>
        <taxon>Ascomycota</taxon>
        <taxon>Pezizomycotina</taxon>
        <taxon>Sordariomycetes</taxon>
        <taxon>Xylariomycetidae</taxon>
        <taxon>Xylariales</taxon>
        <taxon>Xylariaceae</taxon>
        <taxon>Xylaria</taxon>
    </lineage>
</organism>
<name>A0A4Z0YN07_9PEZI</name>
<sequence length="615" mass="69116">MNPRSILRRPSWLPRTSDDTYYVGSNAIADGIWDKIFNNLSKYPGLDFGLFDAGDPDTKANIRQRLTYLLPDSNYQYSHDQIAVWESLMASPLTVSNEKLQKVVAMEDLCHASVPENVPAPESQGFFMYSWTMTVFEFDVLVEYLKKEERTVHELVAWDDSIADNKLKLDDQITIRYIGSCSMPEWPNKLMANIYDETEDARSGILAEFLKALLCVLPDVAATRRCHLIQYIITSPEDDEGLHELVHSVLIEFFGASFVLNRHPDNKVSELFTERRSILASLDLGFDNSALEQGLGCPAHVAAKLQDHFKSMEDYLHVAQSSDATGINRGMFQLNEAKCAALLGQSIPRYYKRARAIMIFTARSMHINDYRHGRPFSCSHDPDNQLVGQLLSDFKDLNLRAMCAEPFAYYCLAPWPSHGSLEKAIEFMWDYFKIVKPKSGYPGLCTTEVYLDEAGQPIQRRIGSHNFIHVPLLDPSRCRYGKESVDEAARNFMQTSFANTMVIADKVMEVLDDLEAIEQEMARLDEPDSSSSNEDTMLSVPSQGSSSSSSAGRSDPDPAPAAPNGRNNSEAICSLAMQLYEEFLTTDVGEALCAEVYDDARVLSEVVEKEALFIP</sequence>
<evidence type="ECO:0000313" key="2">
    <source>
        <dbReference type="EMBL" id="TGJ85679.1"/>
    </source>
</evidence>
<keyword evidence="3" id="KW-1185">Reference proteome</keyword>
<reference evidence="2 3" key="1">
    <citation type="submission" date="2019-03" db="EMBL/GenBank/DDBJ databases">
        <title>Draft genome sequence of Xylaria hypoxylon DSM 108379, a ubiquitous saprotrophic-parasitic fungi on hardwood.</title>
        <authorList>
            <person name="Buettner E."/>
            <person name="Leonhardt S."/>
            <person name="Gebauer A.M."/>
            <person name="Liers C."/>
            <person name="Hofrichter M."/>
            <person name="Kellner H."/>
        </authorList>
    </citation>
    <scope>NUCLEOTIDE SEQUENCE [LARGE SCALE GENOMIC DNA]</scope>
    <source>
        <strain evidence="2 3">DSM 108379</strain>
    </source>
</reference>
<dbReference type="STRING" id="37992.A0A4Z0YN07"/>
<dbReference type="Proteomes" id="UP000297716">
    <property type="component" value="Unassembled WGS sequence"/>
</dbReference>
<comment type="caution">
    <text evidence="2">The sequence shown here is derived from an EMBL/GenBank/DDBJ whole genome shotgun (WGS) entry which is preliminary data.</text>
</comment>
<feature type="region of interest" description="Disordered" evidence="1">
    <location>
        <begin position="524"/>
        <end position="566"/>
    </location>
</feature>
<feature type="compositionally biased region" description="Polar residues" evidence="1">
    <location>
        <begin position="529"/>
        <end position="543"/>
    </location>
</feature>
<gene>
    <name evidence="2" type="ORF">E0Z10_g3111</name>
</gene>
<proteinExistence type="predicted"/>
<dbReference type="AlphaFoldDB" id="A0A4Z0YN07"/>
<accession>A0A4Z0YN07</accession>
<dbReference type="OrthoDB" id="4765395at2759"/>
<evidence type="ECO:0000313" key="3">
    <source>
        <dbReference type="Proteomes" id="UP000297716"/>
    </source>
</evidence>
<protein>
    <submittedName>
        <fullName evidence="2">Uncharacterized protein</fullName>
    </submittedName>
</protein>
<feature type="compositionally biased region" description="Low complexity" evidence="1">
    <location>
        <begin position="544"/>
        <end position="553"/>
    </location>
</feature>
<dbReference type="EMBL" id="SKBN01000041">
    <property type="protein sequence ID" value="TGJ85679.1"/>
    <property type="molecule type" value="Genomic_DNA"/>
</dbReference>
<evidence type="ECO:0000256" key="1">
    <source>
        <dbReference type="SAM" id="MobiDB-lite"/>
    </source>
</evidence>